<dbReference type="EC" id="2.7.1.30" evidence="4"/>
<evidence type="ECO:0000256" key="12">
    <source>
        <dbReference type="ARBA" id="ARBA00045165"/>
    </source>
</evidence>
<name>A0A498SBV3_ACAVI</name>
<feature type="domain" description="Carbohydrate kinase FGGY C-terminal" evidence="15">
    <location>
        <begin position="290"/>
        <end position="479"/>
    </location>
</feature>
<keyword evidence="17" id="KW-1185">Reference proteome</keyword>
<evidence type="ECO:0000256" key="2">
    <source>
        <dbReference type="ARBA" id="ARBA00005190"/>
    </source>
</evidence>
<keyword evidence="9" id="KW-0319">Glycerol metabolism</keyword>
<evidence type="ECO:0000256" key="5">
    <source>
        <dbReference type="ARBA" id="ARBA00022490"/>
    </source>
</evidence>
<dbReference type="EMBL" id="UPTC01000245">
    <property type="protein sequence ID" value="VBB27541.1"/>
    <property type="molecule type" value="Genomic_DNA"/>
</dbReference>
<sequence>MLEPGDCDEKRGTDIIAIDIGTTAIKVCLYDSRCRLISYAKESVTVQFKGANEDGLRAEIDPDILWNQLLTLISELLDKTKRDARAIVGMGISCQRNTFICWNKENGEPCHRLVTWKDCRARDECKKWNNSWSLKAIKLIGYILHKLTRSARCMAARIFSFLNAMVTHRFLVTLAENEEMQRLLKQEKLGFGCLDTWLIYKLSSGVVYVSEPSNASSTGLFDPYTMEWGYNLLQFFSFPASVLPRLTFSAGVRLAVTDKKLFGAPIIVAAAAGDQQSALFACGCWMKNSAAISLGTGSFVDVNTGALPHSSLKGLYPLVGWNFPNSLKFVAEGCSQDTAIILRWAESIGLFEDVATTSQMAQSCSISGLYFIPAFFGIQTPLNDDSACCGFLGIRPDTTKKQMVRAMLESIAFRIYQIWRTVTDEIDISSTGFVRCCGGVSANDFICQTISTLIELPLQRINSPSFASACGVAMMAGITCGLWKKDDLDNLINIEKRNLNALTVVRIIRVHLLNQIASTSLIRVSLMAFPVLLLPPSFRPHFRLYRLLVEYFARIPMGMADNSTFGIVMPLIEAVRDLAKIRDVSVSWLAYTAVAYAEADVSVNTWKLIYCVGSTAWDLHNSC</sequence>
<keyword evidence="6" id="KW-0808">Transferase</keyword>
<feature type="domain" description="Carbohydrate kinase FGGY N-terminal" evidence="14">
    <location>
        <begin position="15"/>
        <end position="280"/>
    </location>
</feature>
<dbReference type="STRING" id="6277.A0A498SBV3"/>
<comment type="subcellular location">
    <subcellularLocation>
        <location evidence="1">Cytoplasm</location>
    </subcellularLocation>
</comment>
<dbReference type="GO" id="GO:0005524">
    <property type="term" value="F:ATP binding"/>
    <property type="evidence" value="ECO:0007669"/>
    <property type="project" value="UniProtKB-KW"/>
</dbReference>
<evidence type="ECO:0000259" key="14">
    <source>
        <dbReference type="Pfam" id="PF00370"/>
    </source>
</evidence>
<dbReference type="InterPro" id="IPR043129">
    <property type="entry name" value="ATPase_NBD"/>
</dbReference>
<proteinExistence type="inferred from homology"/>
<dbReference type="GO" id="GO:0004370">
    <property type="term" value="F:glycerol kinase activity"/>
    <property type="evidence" value="ECO:0007669"/>
    <property type="project" value="UniProtKB-EC"/>
</dbReference>
<reference evidence="16 17" key="1">
    <citation type="submission" date="2018-08" db="EMBL/GenBank/DDBJ databases">
        <authorList>
            <person name="Laetsch R D."/>
            <person name="Stevens L."/>
            <person name="Kumar S."/>
            <person name="Blaxter L. M."/>
        </authorList>
    </citation>
    <scope>NUCLEOTIDE SEQUENCE [LARGE SCALE GENOMIC DNA]</scope>
</reference>
<keyword evidence="8" id="KW-0418">Kinase</keyword>
<keyword evidence="5" id="KW-0963">Cytoplasm</keyword>
<dbReference type="PANTHER" id="PTHR10196">
    <property type="entry name" value="SUGAR KINASE"/>
    <property type="match status" value="1"/>
</dbReference>
<evidence type="ECO:0000256" key="3">
    <source>
        <dbReference type="ARBA" id="ARBA00009156"/>
    </source>
</evidence>
<evidence type="ECO:0000259" key="15">
    <source>
        <dbReference type="Pfam" id="PF02782"/>
    </source>
</evidence>
<dbReference type="Proteomes" id="UP000276991">
    <property type="component" value="Unassembled WGS sequence"/>
</dbReference>
<evidence type="ECO:0000256" key="9">
    <source>
        <dbReference type="ARBA" id="ARBA00022798"/>
    </source>
</evidence>
<protein>
    <recommendedName>
        <fullName evidence="13">Glycerol kinase 5</fullName>
        <ecNumber evidence="4">2.7.1.30</ecNumber>
    </recommendedName>
    <alternativeName>
        <fullName evidence="11">ATP:glycerol 3-phosphotransferase 5</fullName>
    </alternativeName>
</protein>
<dbReference type="FunFam" id="3.30.420.40:FF:000102">
    <property type="entry name" value="Putative glycerol kinase 5"/>
    <property type="match status" value="1"/>
</dbReference>
<dbReference type="OrthoDB" id="6278781at2759"/>
<evidence type="ECO:0000256" key="1">
    <source>
        <dbReference type="ARBA" id="ARBA00004496"/>
    </source>
</evidence>
<dbReference type="SUPFAM" id="SSF53067">
    <property type="entry name" value="Actin-like ATPase domain"/>
    <property type="match status" value="2"/>
</dbReference>
<dbReference type="GO" id="GO:0005739">
    <property type="term" value="C:mitochondrion"/>
    <property type="evidence" value="ECO:0007669"/>
    <property type="project" value="TreeGrafter"/>
</dbReference>
<gene>
    <name evidence="16" type="ORF">NAV_LOCUS2371</name>
</gene>
<evidence type="ECO:0000313" key="16">
    <source>
        <dbReference type="EMBL" id="VBB27541.1"/>
    </source>
</evidence>
<dbReference type="GO" id="GO:0046167">
    <property type="term" value="P:glycerol-3-phosphate biosynthetic process"/>
    <property type="evidence" value="ECO:0007669"/>
    <property type="project" value="TreeGrafter"/>
</dbReference>
<dbReference type="InterPro" id="IPR018484">
    <property type="entry name" value="FGGY_N"/>
</dbReference>
<dbReference type="AlphaFoldDB" id="A0A498SBV3"/>
<dbReference type="Gene3D" id="3.30.420.40">
    <property type="match status" value="2"/>
</dbReference>
<evidence type="ECO:0000256" key="11">
    <source>
        <dbReference type="ARBA" id="ARBA00033026"/>
    </source>
</evidence>
<accession>A0A498SBV3</accession>
<evidence type="ECO:0000313" key="17">
    <source>
        <dbReference type="Proteomes" id="UP000276991"/>
    </source>
</evidence>
<keyword evidence="10" id="KW-0067">ATP-binding</keyword>
<dbReference type="GO" id="GO:0006071">
    <property type="term" value="P:glycerol metabolic process"/>
    <property type="evidence" value="ECO:0007669"/>
    <property type="project" value="UniProtKB-KW"/>
</dbReference>
<dbReference type="Pfam" id="PF02782">
    <property type="entry name" value="FGGY_C"/>
    <property type="match status" value="1"/>
</dbReference>
<comment type="function">
    <text evidence="12">Skin-specific kinase that plays a key role in glycerol metabolism, catalyzing its phosphorylation to produce sn-glycerol 3-phosphate. Involved in skin-specific regulation of sterol regulatory element-binding protein (SREBP) processing and lipid biosynthesis.</text>
</comment>
<dbReference type="InterPro" id="IPR018485">
    <property type="entry name" value="FGGY_C"/>
</dbReference>
<keyword evidence="7" id="KW-0547">Nucleotide-binding</keyword>
<dbReference type="Pfam" id="PF00370">
    <property type="entry name" value="FGGY_N"/>
    <property type="match status" value="1"/>
</dbReference>
<dbReference type="FunFam" id="3.30.420.40:FF:000104">
    <property type="entry name" value="putative glycerol kinase 5"/>
    <property type="match status" value="1"/>
</dbReference>
<organism evidence="16 17">
    <name type="scientific">Acanthocheilonema viteae</name>
    <name type="common">Filarial nematode worm</name>
    <name type="synonym">Dipetalonema viteae</name>
    <dbReference type="NCBI Taxonomy" id="6277"/>
    <lineage>
        <taxon>Eukaryota</taxon>
        <taxon>Metazoa</taxon>
        <taxon>Ecdysozoa</taxon>
        <taxon>Nematoda</taxon>
        <taxon>Chromadorea</taxon>
        <taxon>Rhabditida</taxon>
        <taxon>Spirurina</taxon>
        <taxon>Spiruromorpha</taxon>
        <taxon>Filarioidea</taxon>
        <taxon>Onchocercidae</taxon>
        <taxon>Acanthocheilonema</taxon>
    </lineage>
</organism>
<evidence type="ECO:0000256" key="6">
    <source>
        <dbReference type="ARBA" id="ARBA00022679"/>
    </source>
</evidence>
<evidence type="ECO:0000256" key="4">
    <source>
        <dbReference type="ARBA" id="ARBA00012099"/>
    </source>
</evidence>
<comment type="similarity">
    <text evidence="3">Belongs to the FGGY kinase family.</text>
</comment>
<comment type="pathway">
    <text evidence="2">Polyol metabolism; glycerol degradation via glycerol kinase pathway; sn-glycerol 3-phosphate from glycerol: step 1/1.</text>
</comment>
<evidence type="ECO:0000256" key="13">
    <source>
        <dbReference type="ARBA" id="ARBA00047192"/>
    </source>
</evidence>
<dbReference type="PANTHER" id="PTHR10196:SF68">
    <property type="entry name" value="GLYCEROL KINASE 5-RELATED"/>
    <property type="match status" value="1"/>
</dbReference>
<dbReference type="GO" id="GO:0006641">
    <property type="term" value="P:triglyceride metabolic process"/>
    <property type="evidence" value="ECO:0007669"/>
    <property type="project" value="TreeGrafter"/>
</dbReference>
<evidence type="ECO:0000256" key="7">
    <source>
        <dbReference type="ARBA" id="ARBA00022741"/>
    </source>
</evidence>
<evidence type="ECO:0000256" key="8">
    <source>
        <dbReference type="ARBA" id="ARBA00022777"/>
    </source>
</evidence>
<evidence type="ECO:0000256" key="10">
    <source>
        <dbReference type="ARBA" id="ARBA00022840"/>
    </source>
</evidence>